<keyword evidence="3" id="KW-0234">DNA repair</keyword>
<dbReference type="InterPro" id="IPR020568">
    <property type="entry name" value="Ribosomal_Su5_D2-typ_SF"/>
</dbReference>
<dbReference type="Gene3D" id="3.30.565.10">
    <property type="entry name" value="Histidine kinase-like ATPase, C-terminal domain"/>
    <property type="match status" value="1"/>
</dbReference>
<dbReference type="GO" id="GO:0032300">
    <property type="term" value="C:mismatch repair complex"/>
    <property type="evidence" value="ECO:0007669"/>
    <property type="project" value="InterPro"/>
</dbReference>
<evidence type="ECO:0000259" key="5">
    <source>
        <dbReference type="SMART" id="SM01340"/>
    </source>
</evidence>
<dbReference type="PROSITE" id="PS00058">
    <property type="entry name" value="DNA_MISMATCH_REPAIR_1"/>
    <property type="match status" value="1"/>
</dbReference>
<dbReference type="Gene3D" id="3.30.1540.20">
    <property type="entry name" value="MutL, C-terminal domain, dimerisation subdomain"/>
    <property type="match status" value="1"/>
</dbReference>
<protein>
    <submittedName>
        <fullName evidence="6">MutL_C domain-containing protein/HATPase_c_3 domain-containing protein</fullName>
    </submittedName>
</protein>
<feature type="domain" description="DNA mismatch repair protein S5" evidence="5">
    <location>
        <begin position="214"/>
        <end position="338"/>
    </location>
</feature>
<dbReference type="SUPFAM" id="SSF118116">
    <property type="entry name" value="DNA mismatch repair protein MutL"/>
    <property type="match status" value="1"/>
</dbReference>
<feature type="domain" description="MutL C-terminal dimerisation" evidence="4">
    <location>
        <begin position="961"/>
        <end position="1121"/>
    </location>
</feature>
<dbReference type="STRING" id="3775.A0A1Q3CSJ1"/>
<dbReference type="PANTHER" id="PTHR10073:SF47">
    <property type="entry name" value="DNA MISMATCH REPAIR PROTEIN MLH3"/>
    <property type="match status" value="1"/>
</dbReference>
<keyword evidence="2" id="KW-0227">DNA damage</keyword>
<evidence type="ECO:0000256" key="2">
    <source>
        <dbReference type="ARBA" id="ARBA00022763"/>
    </source>
</evidence>
<dbReference type="FunFam" id="3.30.1370.100:FF:000007">
    <property type="entry name" value="MUTL protein homolog 3"/>
    <property type="match status" value="1"/>
</dbReference>
<dbReference type="InterPro" id="IPR013507">
    <property type="entry name" value="DNA_mismatch_S5_2-like"/>
</dbReference>
<comment type="caution">
    <text evidence="6">The sequence shown here is derived from an EMBL/GenBank/DDBJ whole genome shotgun (WGS) entry which is preliminary data.</text>
</comment>
<dbReference type="Gene3D" id="3.30.1370.100">
    <property type="entry name" value="MutL, C-terminal domain, regulatory subdomain"/>
    <property type="match status" value="1"/>
</dbReference>
<dbReference type="GO" id="GO:0006298">
    <property type="term" value="P:mismatch repair"/>
    <property type="evidence" value="ECO:0007669"/>
    <property type="project" value="InterPro"/>
</dbReference>
<dbReference type="SUPFAM" id="SSF54211">
    <property type="entry name" value="Ribosomal protein S5 domain 2-like"/>
    <property type="match status" value="1"/>
</dbReference>
<dbReference type="EMBL" id="BDDD01002780">
    <property type="protein sequence ID" value="GAV83033.1"/>
    <property type="molecule type" value="Genomic_DNA"/>
</dbReference>
<dbReference type="InterPro" id="IPR037198">
    <property type="entry name" value="MutL_C_sf"/>
</dbReference>
<dbReference type="InterPro" id="IPR042120">
    <property type="entry name" value="MutL_C_dimsub"/>
</dbReference>
<dbReference type="SMART" id="SM01340">
    <property type="entry name" value="DNA_mis_repair"/>
    <property type="match status" value="1"/>
</dbReference>
<dbReference type="Pfam" id="PF13589">
    <property type="entry name" value="HATPase_c_3"/>
    <property type="match status" value="1"/>
</dbReference>
<dbReference type="InterPro" id="IPR014790">
    <property type="entry name" value="MutL_C"/>
</dbReference>
<name>A0A1Q3CSJ1_CEPFO</name>
<accession>A0A1Q3CSJ1</accession>
<evidence type="ECO:0000313" key="6">
    <source>
        <dbReference type="EMBL" id="GAV83033.1"/>
    </source>
</evidence>
<organism evidence="6 7">
    <name type="scientific">Cephalotus follicularis</name>
    <name type="common">Albany pitcher plant</name>
    <dbReference type="NCBI Taxonomy" id="3775"/>
    <lineage>
        <taxon>Eukaryota</taxon>
        <taxon>Viridiplantae</taxon>
        <taxon>Streptophyta</taxon>
        <taxon>Embryophyta</taxon>
        <taxon>Tracheophyta</taxon>
        <taxon>Spermatophyta</taxon>
        <taxon>Magnoliopsida</taxon>
        <taxon>eudicotyledons</taxon>
        <taxon>Gunneridae</taxon>
        <taxon>Pentapetalae</taxon>
        <taxon>rosids</taxon>
        <taxon>fabids</taxon>
        <taxon>Oxalidales</taxon>
        <taxon>Cephalotaceae</taxon>
        <taxon>Cephalotus</taxon>
    </lineage>
</organism>
<dbReference type="InterPro" id="IPR014721">
    <property type="entry name" value="Ribsml_uS5_D2-typ_fold_subgr"/>
</dbReference>
<dbReference type="CDD" id="cd16926">
    <property type="entry name" value="HATPase_MutL-MLH-PMS-like"/>
    <property type="match status" value="1"/>
</dbReference>
<dbReference type="InterPro" id="IPR042121">
    <property type="entry name" value="MutL_C_regsub"/>
</dbReference>
<dbReference type="Pfam" id="PF08676">
    <property type="entry name" value="MutL_C"/>
    <property type="match status" value="1"/>
</dbReference>
<dbReference type="GO" id="GO:0005524">
    <property type="term" value="F:ATP binding"/>
    <property type="evidence" value="ECO:0007669"/>
    <property type="project" value="InterPro"/>
</dbReference>
<dbReference type="AlphaFoldDB" id="A0A1Q3CSJ1"/>
<dbReference type="OrthoDB" id="429932at2759"/>
<dbReference type="InParanoid" id="A0A1Q3CSJ1"/>
<evidence type="ECO:0000259" key="4">
    <source>
        <dbReference type="SMART" id="SM00853"/>
    </source>
</evidence>
<evidence type="ECO:0000313" key="7">
    <source>
        <dbReference type="Proteomes" id="UP000187406"/>
    </source>
</evidence>
<dbReference type="Gene3D" id="3.30.230.10">
    <property type="match status" value="1"/>
</dbReference>
<dbReference type="InterPro" id="IPR038973">
    <property type="entry name" value="MutL/Mlh/Pms-like"/>
</dbReference>
<gene>
    <name evidence="6" type="ORF">CFOL_v3_26484</name>
</gene>
<proteinExistence type="inferred from homology"/>
<dbReference type="SMART" id="SM00853">
    <property type="entry name" value="MutL_C"/>
    <property type="match status" value="1"/>
</dbReference>
<comment type="similarity">
    <text evidence="1">Belongs to the DNA mismatch repair MutL/HexB family.</text>
</comment>
<dbReference type="NCBIfam" id="TIGR00585">
    <property type="entry name" value="mutl"/>
    <property type="match status" value="1"/>
</dbReference>
<dbReference type="FunCoup" id="A0A1Q3CSJ1">
    <property type="interactions" value="1839"/>
</dbReference>
<evidence type="ECO:0000256" key="1">
    <source>
        <dbReference type="ARBA" id="ARBA00006082"/>
    </source>
</evidence>
<keyword evidence="7" id="KW-1185">Reference proteome</keyword>
<dbReference type="InterPro" id="IPR014762">
    <property type="entry name" value="DNA_mismatch_repair_CS"/>
</dbReference>
<dbReference type="GO" id="GO:0140664">
    <property type="term" value="F:ATP-dependent DNA damage sensor activity"/>
    <property type="evidence" value="ECO:0007669"/>
    <property type="project" value="InterPro"/>
</dbReference>
<dbReference type="GO" id="GO:0030983">
    <property type="term" value="F:mismatched DNA binding"/>
    <property type="evidence" value="ECO:0007669"/>
    <property type="project" value="InterPro"/>
</dbReference>
<sequence>MRIIKQLPESVHSTVRSGIILFDLTRVVEELIFNSLDAAATKVSVFVGVGTCYVKVVDDGFGISRDGLELLGERYATSKFCHLADMDALSGSFGFRGEALASISDVSLLEIVTRTYGRPNGYCKVIKGSKCLHLGIDDKKTDVGTTVVVRDLFYNQPVRRRNMQSSPKKVLHSVKKCVLRIALVHPKVSLKVVDVESEYEILRTHSSSSALSQLMSGFGIEDSSSLHELNTSNGLLKLFGYISGPCDNINSRFVCKGPIHKLLNRLAARFECFDPWKLNMSKKVKRSRSQAYPAYMVNLCCPRSLYDITFEPSKTYAEFKDWKPILSFIEEDIQHLWGKNVTHRQSYNGFAGVLEKDEMWKEDVNVMSVEGDLFDADLHEDFKFTINSWKTPSHQDCIHLPSAPKKLLTKEADHWFLSEHERIAFPEFHKNTAELTRNPWTDNNFLLAESSLLESRSTSAEKNNNHLESKLSSLQWGYKSLNVEAGVSKGFAGIALSFDCHEFSNGLEVGKDIRKPFLQSCSSRESLPFDGPESAAEEGFALSSDGMRTKRKRLCPNERVDIFETDVDIQYIDLISRTMWQEEASSIMGFPKFVTNNDMLTGSDLTSRASVNSFISNREPFAEEDAFLSDSAGQVGNSGSNHQFLHSGWCSVSSDPLSWDVESFTKNDALEDSSRLGKRATYGHFSEIEEKGHSFSYDIMSRKSNRENYTSSCTSTVLDYRDYTDSIKYFCKINRGNNIHSKFSPEHSDRVIEDTLCLCSDLYGADCTNINKHESRRDQQFRHYFPKERSTRSHSAPPFYKWRRRFISLNHYSVLKAGNSDPHTISDTFPSPGVIPDMYFPFSHGAMMQSLPICLPNMKNETDAEMDMKEIQKHEKLEQPKFSRARNEIPVEDYISRGIQDSINPQTKWRNSCPETANLNRSSDIHDQNNILDISSGFLNLAGDSLVPRSINKSCLKDARVLPQVDKKFIPIVAGGTLAVIDQHAADERIRLEELRQKVLSGEEKTVAYLDAEQELILPEIGYQLLHNYAEQIKDWGWICDSHSQGSRTFKKSLNLLHKRQNIVQLLAVPCILGVNLSDLDLLEYLQQLADTDGSSTLPPSVLRILNYKACRGAIMFGDSLMPSECSLIVDELKQTSLCFQCAHGRPTTVPLVNLEALHKQIAKLGVLDDGSSELWHGLRRNKPTLERAAQRLTATTLETNIIPLGESL</sequence>
<dbReference type="FunFam" id="3.30.565.10:FF:000003">
    <property type="entry name" value="DNA mismatch repair endonuclease MutL"/>
    <property type="match status" value="1"/>
</dbReference>
<dbReference type="PANTHER" id="PTHR10073">
    <property type="entry name" value="DNA MISMATCH REPAIR PROTEIN MLH, PMS, MUTL"/>
    <property type="match status" value="1"/>
</dbReference>
<dbReference type="InterPro" id="IPR036890">
    <property type="entry name" value="HATPase_C_sf"/>
</dbReference>
<dbReference type="GO" id="GO:0016887">
    <property type="term" value="F:ATP hydrolysis activity"/>
    <property type="evidence" value="ECO:0007669"/>
    <property type="project" value="InterPro"/>
</dbReference>
<dbReference type="InterPro" id="IPR002099">
    <property type="entry name" value="MutL/Mlh/PMS"/>
</dbReference>
<reference evidence="7" key="1">
    <citation type="submission" date="2016-04" db="EMBL/GenBank/DDBJ databases">
        <title>Cephalotus genome sequencing.</title>
        <authorList>
            <person name="Fukushima K."/>
            <person name="Hasebe M."/>
            <person name="Fang X."/>
        </authorList>
    </citation>
    <scope>NUCLEOTIDE SEQUENCE [LARGE SCALE GENOMIC DNA]</scope>
    <source>
        <strain evidence="7">cv. St1</strain>
    </source>
</reference>
<evidence type="ECO:0000256" key="3">
    <source>
        <dbReference type="ARBA" id="ARBA00023204"/>
    </source>
</evidence>
<dbReference type="Proteomes" id="UP000187406">
    <property type="component" value="Unassembled WGS sequence"/>
</dbReference>
<dbReference type="SUPFAM" id="SSF55874">
    <property type="entry name" value="ATPase domain of HSP90 chaperone/DNA topoisomerase II/histidine kinase"/>
    <property type="match status" value="1"/>
</dbReference>